<evidence type="ECO:0000256" key="2">
    <source>
        <dbReference type="PROSITE-ProRule" id="PRU00108"/>
    </source>
</evidence>
<evidence type="ECO:0000256" key="1">
    <source>
        <dbReference type="ARBA" id="ARBA00004123"/>
    </source>
</evidence>
<sequence>MHYGDECDYNTDFEVSNRFCPAWKHEAYKHRYVEEPAAAVAQCAHSEYLSNEETPRKKQRRFRTTFSSYQHEELEKAFLVTQYPDIFTREEIASRINLTEARVQVEYA</sequence>
<dbReference type="CDD" id="cd00086">
    <property type="entry name" value="homeodomain"/>
    <property type="match status" value="1"/>
</dbReference>
<dbReference type="SMART" id="SM00389">
    <property type="entry name" value="HOX"/>
    <property type="match status" value="1"/>
</dbReference>
<comment type="subcellular location">
    <subcellularLocation>
        <location evidence="1 2 3">Nucleus</location>
    </subcellularLocation>
</comment>
<evidence type="ECO:0000259" key="4">
    <source>
        <dbReference type="PROSITE" id="PS50071"/>
    </source>
</evidence>
<evidence type="ECO:0000313" key="5">
    <source>
        <dbReference type="EMBL" id="RWS30937.1"/>
    </source>
</evidence>
<dbReference type="EMBL" id="NCKV01000325">
    <property type="protein sequence ID" value="RWS30937.1"/>
    <property type="molecule type" value="Genomic_DNA"/>
</dbReference>
<dbReference type="InterPro" id="IPR050649">
    <property type="entry name" value="Paired_Homeobox_TFs"/>
</dbReference>
<name>A0A443STU4_9ACAR</name>
<dbReference type="OrthoDB" id="6159439at2759"/>
<dbReference type="GO" id="GO:0000977">
    <property type="term" value="F:RNA polymerase II transcription regulatory region sequence-specific DNA binding"/>
    <property type="evidence" value="ECO:0007669"/>
    <property type="project" value="TreeGrafter"/>
</dbReference>
<dbReference type="GO" id="GO:0000981">
    <property type="term" value="F:DNA-binding transcription factor activity, RNA polymerase II-specific"/>
    <property type="evidence" value="ECO:0007669"/>
    <property type="project" value="TreeGrafter"/>
</dbReference>
<reference evidence="5 6" key="1">
    <citation type="journal article" date="2018" name="Gigascience">
        <title>Genomes of trombidid mites reveal novel predicted allergens and laterally-transferred genes associated with secondary metabolism.</title>
        <authorList>
            <person name="Dong X."/>
            <person name="Chaisiri K."/>
            <person name="Xia D."/>
            <person name="Armstrong S.D."/>
            <person name="Fang Y."/>
            <person name="Donnelly M.J."/>
            <person name="Kadowaki T."/>
            <person name="McGarry J.W."/>
            <person name="Darby A.C."/>
            <person name="Makepeace B.L."/>
        </authorList>
    </citation>
    <scope>NUCLEOTIDE SEQUENCE [LARGE SCALE GENOMIC DNA]</scope>
    <source>
        <strain evidence="5">UoL-UT</strain>
    </source>
</reference>
<gene>
    <name evidence="5" type="ORF">B4U80_05761</name>
</gene>
<evidence type="ECO:0000313" key="6">
    <source>
        <dbReference type="Proteomes" id="UP000288716"/>
    </source>
</evidence>
<dbReference type="PROSITE" id="PS50071">
    <property type="entry name" value="HOMEOBOX_2"/>
    <property type="match status" value="1"/>
</dbReference>
<protein>
    <submittedName>
        <fullName evidence="5">Homeobox protein aristaless-like protein</fullName>
    </submittedName>
</protein>
<dbReference type="InterPro" id="IPR001356">
    <property type="entry name" value="HD"/>
</dbReference>
<evidence type="ECO:0000256" key="3">
    <source>
        <dbReference type="RuleBase" id="RU000682"/>
    </source>
</evidence>
<dbReference type="GO" id="GO:0005634">
    <property type="term" value="C:nucleus"/>
    <property type="evidence" value="ECO:0007669"/>
    <property type="project" value="UniProtKB-SubCell"/>
</dbReference>
<dbReference type="Proteomes" id="UP000288716">
    <property type="component" value="Unassembled WGS sequence"/>
</dbReference>
<keyword evidence="6" id="KW-1185">Reference proteome</keyword>
<keyword evidence="2 3" id="KW-0539">Nucleus</keyword>
<comment type="caution">
    <text evidence="5">The sequence shown here is derived from an EMBL/GenBank/DDBJ whole genome shotgun (WGS) entry which is preliminary data.</text>
</comment>
<proteinExistence type="predicted"/>
<dbReference type="VEuPathDB" id="VectorBase:LDEU001104"/>
<dbReference type="AlphaFoldDB" id="A0A443STU4"/>
<keyword evidence="2 3" id="KW-0238">DNA-binding</keyword>
<organism evidence="5 6">
    <name type="scientific">Leptotrombidium deliense</name>
    <dbReference type="NCBI Taxonomy" id="299467"/>
    <lineage>
        <taxon>Eukaryota</taxon>
        <taxon>Metazoa</taxon>
        <taxon>Ecdysozoa</taxon>
        <taxon>Arthropoda</taxon>
        <taxon>Chelicerata</taxon>
        <taxon>Arachnida</taxon>
        <taxon>Acari</taxon>
        <taxon>Acariformes</taxon>
        <taxon>Trombidiformes</taxon>
        <taxon>Prostigmata</taxon>
        <taxon>Anystina</taxon>
        <taxon>Parasitengona</taxon>
        <taxon>Trombiculoidea</taxon>
        <taxon>Trombiculidae</taxon>
        <taxon>Leptotrombidium</taxon>
    </lineage>
</organism>
<dbReference type="Gene3D" id="1.10.10.60">
    <property type="entry name" value="Homeodomain-like"/>
    <property type="match status" value="1"/>
</dbReference>
<dbReference type="PANTHER" id="PTHR24329:SF543">
    <property type="entry name" value="FI01017P-RELATED"/>
    <property type="match status" value="1"/>
</dbReference>
<accession>A0A443STU4</accession>
<dbReference type="SUPFAM" id="SSF46689">
    <property type="entry name" value="Homeodomain-like"/>
    <property type="match status" value="1"/>
</dbReference>
<keyword evidence="2 3" id="KW-0371">Homeobox</keyword>
<dbReference type="Pfam" id="PF00046">
    <property type="entry name" value="Homeodomain"/>
    <property type="match status" value="1"/>
</dbReference>
<dbReference type="PANTHER" id="PTHR24329">
    <property type="entry name" value="HOMEOBOX PROTEIN ARISTALESS"/>
    <property type="match status" value="1"/>
</dbReference>
<dbReference type="STRING" id="299467.A0A443STU4"/>
<dbReference type="InterPro" id="IPR009057">
    <property type="entry name" value="Homeodomain-like_sf"/>
</dbReference>
<feature type="domain" description="Homeobox" evidence="4">
    <location>
        <begin position="57"/>
        <end position="108"/>
    </location>
</feature>